<dbReference type="AlphaFoldDB" id="A0A401PSY7"/>
<protein>
    <submittedName>
        <fullName evidence="1">Uncharacterized protein</fullName>
    </submittedName>
</protein>
<dbReference type="EMBL" id="BFAA01010041">
    <property type="protein sequence ID" value="GCB76240.1"/>
    <property type="molecule type" value="Genomic_DNA"/>
</dbReference>
<name>A0A401PSY7_SCYTO</name>
<accession>A0A401PSY7</accession>
<evidence type="ECO:0000313" key="2">
    <source>
        <dbReference type="Proteomes" id="UP000288216"/>
    </source>
</evidence>
<keyword evidence="2" id="KW-1185">Reference proteome</keyword>
<proteinExistence type="predicted"/>
<evidence type="ECO:0000313" key="1">
    <source>
        <dbReference type="EMBL" id="GCB76240.1"/>
    </source>
</evidence>
<organism evidence="1 2">
    <name type="scientific">Scyliorhinus torazame</name>
    <name type="common">Cloudy catshark</name>
    <name type="synonym">Catulus torazame</name>
    <dbReference type="NCBI Taxonomy" id="75743"/>
    <lineage>
        <taxon>Eukaryota</taxon>
        <taxon>Metazoa</taxon>
        <taxon>Chordata</taxon>
        <taxon>Craniata</taxon>
        <taxon>Vertebrata</taxon>
        <taxon>Chondrichthyes</taxon>
        <taxon>Elasmobranchii</taxon>
        <taxon>Galeomorphii</taxon>
        <taxon>Galeoidea</taxon>
        <taxon>Carcharhiniformes</taxon>
        <taxon>Scyliorhinidae</taxon>
        <taxon>Scyliorhinus</taxon>
    </lineage>
</organism>
<dbReference type="Proteomes" id="UP000288216">
    <property type="component" value="Unassembled WGS sequence"/>
</dbReference>
<reference evidence="1 2" key="1">
    <citation type="journal article" date="2018" name="Nat. Ecol. Evol.">
        <title>Shark genomes provide insights into elasmobranch evolution and the origin of vertebrates.</title>
        <authorList>
            <person name="Hara Y"/>
            <person name="Yamaguchi K"/>
            <person name="Onimaru K"/>
            <person name="Kadota M"/>
            <person name="Koyanagi M"/>
            <person name="Keeley SD"/>
            <person name="Tatsumi K"/>
            <person name="Tanaka K"/>
            <person name="Motone F"/>
            <person name="Kageyama Y"/>
            <person name="Nozu R"/>
            <person name="Adachi N"/>
            <person name="Nishimura O"/>
            <person name="Nakagawa R"/>
            <person name="Tanegashima C"/>
            <person name="Kiyatake I"/>
            <person name="Matsumoto R"/>
            <person name="Murakumo K"/>
            <person name="Nishida K"/>
            <person name="Terakita A"/>
            <person name="Kuratani S"/>
            <person name="Sato K"/>
            <person name="Hyodo S Kuraku.S."/>
        </authorList>
    </citation>
    <scope>NUCLEOTIDE SEQUENCE [LARGE SCALE GENOMIC DNA]</scope>
</reference>
<comment type="caution">
    <text evidence="1">The sequence shown here is derived from an EMBL/GenBank/DDBJ whole genome shotgun (WGS) entry which is preliminary data.</text>
</comment>
<sequence>MLGRENECANISDAGFEDFKLIKVPGQALIITISIWDNKEESDYEEFDSSLEQANGLQAYYFIQLLKFA</sequence>
<gene>
    <name evidence="1" type="ORF">scyTo_0016538</name>
</gene>